<accession>A0A6J7WR04</accession>
<organism evidence="2">
    <name type="scientific">uncultured Caudovirales phage</name>
    <dbReference type="NCBI Taxonomy" id="2100421"/>
    <lineage>
        <taxon>Viruses</taxon>
        <taxon>Duplodnaviria</taxon>
        <taxon>Heunggongvirae</taxon>
        <taxon>Uroviricota</taxon>
        <taxon>Caudoviricetes</taxon>
        <taxon>Peduoviridae</taxon>
        <taxon>Maltschvirus</taxon>
        <taxon>Maltschvirus maltsch</taxon>
    </lineage>
</organism>
<dbReference type="Pfam" id="PF21722">
    <property type="entry name" value="Gly_rich_2"/>
    <property type="match status" value="1"/>
</dbReference>
<dbReference type="EMBL" id="LR798285">
    <property type="protein sequence ID" value="CAB5220439.1"/>
    <property type="molecule type" value="Genomic_DNA"/>
</dbReference>
<reference evidence="2" key="1">
    <citation type="submission" date="2020-05" db="EMBL/GenBank/DDBJ databases">
        <authorList>
            <person name="Chiriac C."/>
            <person name="Salcher M."/>
            <person name="Ghai R."/>
            <person name="Kavagutti S V."/>
        </authorList>
    </citation>
    <scope>NUCLEOTIDE SEQUENCE</scope>
</reference>
<protein>
    <recommendedName>
        <fullName evidence="1">Glycine-rich domain-containing protein</fullName>
    </recommendedName>
</protein>
<evidence type="ECO:0000313" key="2">
    <source>
        <dbReference type="EMBL" id="CAB5220439.1"/>
    </source>
</evidence>
<feature type="domain" description="Glycine-rich" evidence="1">
    <location>
        <begin position="275"/>
        <end position="511"/>
    </location>
</feature>
<evidence type="ECO:0000259" key="1">
    <source>
        <dbReference type="Pfam" id="PF21722"/>
    </source>
</evidence>
<proteinExistence type="predicted"/>
<dbReference type="InterPro" id="IPR049304">
    <property type="entry name" value="Gly_rich_dom"/>
</dbReference>
<gene>
    <name evidence="2" type="ORF">UFOVP233_76</name>
</gene>
<sequence>MTQTFNDIPSTTTLQNSRVPLLERDNAAASNFAGTSFPSTNLMVGMRCHRTDLNKIYALKDLTPTWVEVEDINGTSGIAPQATKLATARAISISGDATATSINFDGTASVVLSLTLAASGATAGTYTKVTVDAKGRVTGGTAITNSDLPTAISQATLRATSTTAIALASTAHGFQTGADASTNVAFSSTAIQARNNGAASALTINALGGDVSVGDGTTSQITLGGTLNASSLIKATQAEAEAGAVTNKLMTPLQTKQAILALAPGANRQVFNASTGSGTWTKPAGVSYVFVRCVSGGQGGGGGATNAAGSTAYGGIGGSGGNETETFLSAADLPATVFVTVGAGGAGAVAVSALATSGNNGGDGGLSSFGGYAYASGPTFSFSFGTGGTAGGGIGSGGGNGEAASNAGSLYTNASGGNGGKITSANVAGLGGAGGGNTLRGTSGGLGGLSVGASGSSGGFASGGGGGSSTITGNGGSGGAGGTAGGGGGGGAARNGSTAGAGGAGGAGYVEIISW</sequence>
<name>A0A6J7WR04_9CAUD</name>